<organism evidence="2 3">
    <name type="scientific">Kurthia sibirica</name>
    <dbReference type="NCBI Taxonomy" id="202750"/>
    <lineage>
        <taxon>Bacteria</taxon>
        <taxon>Bacillati</taxon>
        <taxon>Bacillota</taxon>
        <taxon>Bacilli</taxon>
        <taxon>Bacillales</taxon>
        <taxon>Caryophanaceae</taxon>
        <taxon>Kurthia</taxon>
    </lineage>
</organism>
<dbReference type="EMBL" id="QFVR01000002">
    <property type="protein sequence ID" value="PWI26672.1"/>
    <property type="molecule type" value="Genomic_DNA"/>
</dbReference>
<dbReference type="RefSeq" id="WP_109304843.1">
    <property type="nucleotide sequence ID" value="NZ_BJUF01000002.1"/>
</dbReference>
<accession>A0A2U3AQ55</accession>
<name>A0A2U3AQ55_9BACL</name>
<dbReference type="OrthoDB" id="2456664at2"/>
<reference evidence="2 3" key="1">
    <citation type="submission" date="2018-05" db="EMBL/GenBank/DDBJ databases">
        <title>Kurthia sibirica genome sequence.</title>
        <authorList>
            <person name="Maclea K.S."/>
            <person name="Goen A.E."/>
        </authorList>
    </citation>
    <scope>NUCLEOTIDE SEQUENCE [LARGE SCALE GENOMIC DNA]</scope>
    <source>
        <strain evidence="2 3">ATCC 49154</strain>
    </source>
</reference>
<feature type="signal peptide" evidence="1">
    <location>
        <begin position="1"/>
        <end position="26"/>
    </location>
</feature>
<evidence type="ECO:0000313" key="2">
    <source>
        <dbReference type="EMBL" id="PWI26672.1"/>
    </source>
</evidence>
<proteinExistence type="predicted"/>
<evidence type="ECO:0000256" key="1">
    <source>
        <dbReference type="SAM" id="SignalP"/>
    </source>
</evidence>
<dbReference type="AlphaFoldDB" id="A0A2U3AQ55"/>
<dbReference type="Proteomes" id="UP000245938">
    <property type="component" value="Unassembled WGS sequence"/>
</dbReference>
<sequence length="285" mass="32387">MKQLNLIVVCLFVVITLISCSSPSKNEVTPTAKSKVITEKNSKEFFKNPTDYIGYKIDVTAVVEDSEYDQSKGVSSLVLLFPADYSGAILIIDKNGEEKLVQQSSIEFTGEIVNIIERKNKFGTKEKLPQVVVDTVNRVDSAEKKEKIIKSVPVNRSKEKESVYATIEKIVMLKDSTRIYVFLYNKSQNRIYFNDSKLTLVADHMIIPSKYEMVDKERRLARSLESNQGSHGILSFNSIPKDVNKIHLTLYVNPTDEKRGVELDFKVKILEDQAVSEQTEHVKEE</sequence>
<evidence type="ECO:0008006" key="4">
    <source>
        <dbReference type="Google" id="ProtNLM"/>
    </source>
</evidence>
<protein>
    <recommendedName>
        <fullName evidence="4">DUF4352 domain-containing protein</fullName>
    </recommendedName>
</protein>
<keyword evidence="3" id="KW-1185">Reference proteome</keyword>
<dbReference type="PROSITE" id="PS51257">
    <property type="entry name" value="PROKAR_LIPOPROTEIN"/>
    <property type="match status" value="1"/>
</dbReference>
<feature type="chain" id="PRO_5015725434" description="DUF4352 domain-containing protein" evidence="1">
    <location>
        <begin position="27"/>
        <end position="285"/>
    </location>
</feature>
<evidence type="ECO:0000313" key="3">
    <source>
        <dbReference type="Proteomes" id="UP000245938"/>
    </source>
</evidence>
<comment type="caution">
    <text evidence="2">The sequence shown here is derived from an EMBL/GenBank/DDBJ whole genome shotgun (WGS) entry which is preliminary data.</text>
</comment>
<keyword evidence="1" id="KW-0732">Signal</keyword>
<gene>
    <name evidence="2" type="ORF">DEX24_02625</name>
</gene>